<keyword evidence="7" id="KW-0460">Magnesium</keyword>
<evidence type="ECO:0000256" key="7">
    <source>
        <dbReference type="HAMAP-Rule" id="MF_01322"/>
    </source>
</evidence>
<dbReference type="Gene3D" id="1.10.132.30">
    <property type="match status" value="1"/>
</dbReference>
<dbReference type="InterPro" id="IPR038120">
    <property type="entry name" value="Rpb1_funnel_sf"/>
</dbReference>
<dbReference type="GO" id="GO:0003899">
    <property type="term" value="F:DNA-directed RNA polymerase activity"/>
    <property type="evidence" value="ECO:0007669"/>
    <property type="project" value="UniProtKB-UniRule"/>
</dbReference>
<evidence type="ECO:0000256" key="1">
    <source>
        <dbReference type="ARBA" id="ARBA00022478"/>
    </source>
</evidence>
<feature type="binding site" evidence="7">
    <location>
        <position position="492"/>
    </location>
    <ligand>
        <name>Mg(2+)</name>
        <dbReference type="ChEBI" id="CHEBI:18420"/>
    </ligand>
</feature>
<comment type="function">
    <text evidence="7 8">DNA-dependent RNA polymerase catalyzes the transcription of DNA into RNA using the four ribonucleoside triphosphates as substrates.</text>
</comment>
<dbReference type="PANTHER" id="PTHR19376:SF54">
    <property type="entry name" value="DNA-DIRECTED RNA POLYMERASE SUBUNIT BETA"/>
    <property type="match status" value="1"/>
</dbReference>
<dbReference type="Gene3D" id="1.10.150.390">
    <property type="match status" value="1"/>
</dbReference>
<evidence type="ECO:0000256" key="4">
    <source>
        <dbReference type="ARBA" id="ARBA00022723"/>
    </source>
</evidence>
<keyword evidence="1 7" id="KW-0240">DNA-directed RNA polymerase</keyword>
<evidence type="ECO:0000256" key="6">
    <source>
        <dbReference type="ARBA" id="ARBA00048552"/>
    </source>
</evidence>
<dbReference type="Proteomes" id="UP000176700">
    <property type="component" value="Unassembled WGS sequence"/>
</dbReference>
<evidence type="ECO:0000256" key="8">
    <source>
        <dbReference type="RuleBase" id="RU004279"/>
    </source>
</evidence>
<dbReference type="Pfam" id="PF04997">
    <property type="entry name" value="RNA_pol_Rpb1_1"/>
    <property type="match status" value="1"/>
</dbReference>
<dbReference type="GO" id="GO:0000428">
    <property type="term" value="C:DNA-directed RNA polymerase complex"/>
    <property type="evidence" value="ECO:0007669"/>
    <property type="project" value="UniProtKB-KW"/>
</dbReference>
<feature type="binding site" evidence="7">
    <location>
        <position position="490"/>
    </location>
    <ligand>
        <name>Mg(2+)</name>
        <dbReference type="ChEBI" id="CHEBI:18420"/>
    </ligand>
</feature>
<feature type="binding site" evidence="7">
    <location>
        <position position="892"/>
    </location>
    <ligand>
        <name>Zn(2+)</name>
        <dbReference type="ChEBI" id="CHEBI:29105"/>
        <label>2</label>
    </ligand>
</feature>
<dbReference type="InterPro" id="IPR012754">
    <property type="entry name" value="DNA-dir_RpoC_beta_prime_bact"/>
</dbReference>
<feature type="binding site" evidence="7">
    <location>
        <position position="61"/>
    </location>
    <ligand>
        <name>Zn(2+)</name>
        <dbReference type="ChEBI" id="CHEBI:29105"/>
        <label>1</label>
    </ligand>
</feature>
<dbReference type="Gene3D" id="1.10.1790.20">
    <property type="match status" value="1"/>
</dbReference>
<comment type="subunit">
    <text evidence="7">The RNAP catalytic core consists of 2 alpha, 1 beta, 1 beta' and 1 omega subunit. When a sigma factor is associated with the core the holoenzyme is formed, which can initiate transcription.</text>
</comment>
<dbReference type="InterPro" id="IPR007083">
    <property type="entry name" value="RNA_pol_Rpb1_4"/>
</dbReference>
<dbReference type="SMART" id="SM00663">
    <property type="entry name" value="RPOLA_N"/>
    <property type="match status" value="1"/>
</dbReference>
<feature type="binding site" evidence="7">
    <location>
        <position position="819"/>
    </location>
    <ligand>
        <name>Zn(2+)</name>
        <dbReference type="ChEBI" id="CHEBI:29105"/>
        <label>2</label>
    </ligand>
</feature>
<keyword evidence="5 7" id="KW-0804">Transcription</keyword>
<name>A0A1G2FTF8_9BACT</name>
<dbReference type="Gene3D" id="2.40.50.100">
    <property type="match status" value="1"/>
</dbReference>
<dbReference type="EMBL" id="MHNI01000031">
    <property type="protein sequence ID" value="OGZ41365.1"/>
    <property type="molecule type" value="Genomic_DNA"/>
</dbReference>
<dbReference type="InterPro" id="IPR007080">
    <property type="entry name" value="RNA_pol_Rpb1_1"/>
</dbReference>
<gene>
    <name evidence="7" type="primary">rpoC</name>
    <name evidence="10" type="ORF">A2W41_01435</name>
</gene>
<dbReference type="Pfam" id="PF04998">
    <property type="entry name" value="RNA_pol_Rpb1_5"/>
    <property type="match status" value="1"/>
</dbReference>
<sequence length="1196" mass="133631">MERRADDLQSIILRLASPETIRSWSSGEVLKPETINYRTQRPERDGLFCERIFGPTKDFECYCGKYRRIRYKGVVCDKCGVEVTRSIVRRERMAHIDLASPVAHIWFVRSIPSRIGLLLDLSIADLEKIIYFAGYIVTVVNEKERAAALKAVQHESKLKAKETTKSALREATERARNEIKILKPHTVLSEVEYHKLSLKYGNVFEAETGAEALKKIIERLDLLSLGNELEEKAKNVSPAIRKKILQRLRLIKSLLKARSKPEWMFLTALPVIPPDLRPMVPLDGGRHASSDVNDLYRRVINRNNRLKRLFELGAPEVITRNEKRMLQEAVDALLDNSMRRGGSPVNAHEQRRPLRSLADMLKGKQGRFRQNLLGKRVDYSGRSVIVVGADLKLHQCGLPKHMALELFRPFVIQKIVARELAYNIRGAGKLIDEATSEVWAILEEVIEDKFVLLNRAPTLHRLGIQAFKPLLVEGNAIELHPLVCQAFNADFDGDQMAVHVPLTDEAQKEARDIMTATRNLLKPGTGESIAVPTQDVVLGCYWLTHFEGGAKGEGRIFSSKNEAVLAHDVGDVALRARVQIVDRKSSGSTFLLETSVGRILFNAVLPDGYDFINEVLNKRKLTSLIDILLRKYESSEVCHVLDRIKEIGFEYATRSGISWGMEDLTIPVRKDDLIQKGQKEVHTIQEQYNNGFLTEDERYIKVVEVWSNVTKEISDDVPKTLDKDGPVYYMVNSSARGSWGSITQMSALRGLMRNPAGRIIELPILSSYKEGLSVFEYFISTHGARKGTADTALKTAVAGYLTRRLVDVSHDVVVIEEDCKVKEGVEVCREDLEREGVLFRQRIFGRTLLEAVRDQHENSIIFKKGHLISPEDAERIDNMGVRSVFLRSPVTCQTKRGVCRKCYGYDLGHNEFVNLGEAVGVVAAQAIGEPGTQLTMRTFHTGGAVGAGGTDITLGLPRVQEIFETRIPKNSAVITEIDGQVLDITVKKNREKVVSVMKTGGGSKKSGTAAKDDVIEYAVPFGRMVAVKKGDTVKVGNALSDGPLELKILYETAGKSAVVRYILNEVLKMYTLQGAAINQKHIEIIVRQMFSRVRVIKPNDTAYAEGEILERSTWMEENDKIIAAGGQPSTAEEILMGITKVALTTTSFLSAASFQETSKVLIRAALEGREDTLLGLKENVIIGRLIPAGTGFHRKK</sequence>
<reference evidence="10 11" key="1">
    <citation type="journal article" date="2016" name="Nat. Commun.">
        <title>Thousands of microbial genomes shed light on interconnected biogeochemical processes in an aquifer system.</title>
        <authorList>
            <person name="Anantharaman K."/>
            <person name="Brown C.T."/>
            <person name="Hug L.A."/>
            <person name="Sharon I."/>
            <person name="Castelle C.J."/>
            <person name="Probst A.J."/>
            <person name="Thomas B.C."/>
            <person name="Singh A."/>
            <person name="Wilkins M.J."/>
            <person name="Karaoz U."/>
            <person name="Brodie E.L."/>
            <person name="Williams K.H."/>
            <person name="Hubbard S.S."/>
            <person name="Banfield J.F."/>
        </authorList>
    </citation>
    <scope>NUCLEOTIDE SEQUENCE [LARGE SCALE GENOMIC DNA]</scope>
</reference>
<evidence type="ECO:0000256" key="2">
    <source>
        <dbReference type="ARBA" id="ARBA00022679"/>
    </source>
</evidence>
<evidence type="ECO:0000313" key="11">
    <source>
        <dbReference type="Proteomes" id="UP000176700"/>
    </source>
</evidence>
<dbReference type="EC" id="2.7.7.6" evidence="7"/>
<dbReference type="InterPro" id="IPR007081">
    <property type="entry name" value="RNA_pol_Rpb1_5"/>
</dbReference>
<keyword evidence="3 7" id="KW-0548">Nucleotidyltransferase</keyword>
<feature type="binding site" evidence="7">
    <location>
        <position position="79"/>
    </location>
    <ligand>
        <name>Zn(2+)</name>
        <dbReference type="ChEBI" id="CHEBI:29105"/>
        <label>1</label>
    </ligand>
</feature>
<dbReference type="PANTHER" id="PTHR19376">
    <property type="entry name" value="DNA-DIRECTED RNA POLYMERASE"/>
    <property type="match status" value="1"/>
</dbReference>
<dbReference type="InterPro" id="IPR006592">
    <property type="entry name" value="RNA_pol_N"/>
</dbReference>
<protein>
    <recommendedName>
        <fullName evidence="7">DNA-directed RNA polymerase subunit beta'</fullName>
        <shortName evidence="7">RNAP subunit beta'</shortName>
        <ecNumber evidence="7">2.7.7.6</ecNumber>
    </recommendedName>
    <alternativeName>
        <fullName evidence="7">RNA polymerase subunit beta'</fullName>
    </alternativeName>
    <alternativeName>
        <fullName evidence="7">Transcriptase subunit beta'</fullName>
    </alternativeName>
</protein>
<dbReference type="GO" id="GO:0008270">
    <property type="term" value="F:zinc ion binding"/>
    <property type="evidence" value="ECO:0007669"/>
    <property type="project" value="UniProtKB-UniRule"/>
</dbReference>
<dbReference type="Pfam" id="PF04983">
    <property type="entry name" value="RNA_pol_Rpb1_3"/>
    <property type="match status" value="1"/>
</dbReference>
<accession>A0A1G2FTF8</accession>
<dbReference type="AlphaFoldDB" id="A0A1G2FTF8"/>
<evidence type="ECO:0000259" key="9">
    <source>
        <dbReference type="SMART" id="SM00663"/>
    </source>
</evidence>
<dbReference type="SUPFAM" id="SSF64484">
    <property type="entry name" value="beta and beta-prime subunits of DNA dependent RNA-polymerase"/>
    <property type="match status" value="1"/>
</dbReference>
<comment type="caution">
    <text evidence="10">The sequence shown here is derived from an EMBL/GenBank/DDBJ whole genome shotgun (WGS) entry which is preliminary data.</text>
</comment>
<dbReference type="Pfam" id="PF05000">
    <property type="entry name" value="RNA_pol_Rpb1_4"/>
    <property type="match status" value="1"/>
</dbReference>
<keyword evidence="4 7" id="KW-0479">Metal-binding</keyword>
<dbReference type="GO" id="GO:0003677">
    <property type="term" value="F:DNA binding"/>
    <property type="evidence" value="ECO:0007669"/>
    <property type="project" value="UniProtKB-UniRule"/>
</dbReference>
<dbReference type="GO" id="GO:0006351">
    <property type="term" value="P:DNA-templated transcription"/>
    <property type="evidence" value="ECO:0007669"/>
    <property type="project" value="UniProtKB-UniRule"/>
</dbReference>
<evidence type="ECO:0000256" key="5">
    <source>
        <dbReference type="ARBA" id="ARBA00023163"/>
    </source>
</evidence>
<comment type="catalytic activity">
    <reaction evidence="6 7 8">
        <text>RNA(n) + a ribonucleoside 5'-triphosphate = RNA(n+1) + diphosphate</text>
        <dbReference type="Rhea" id="RHEA:21248"/>
        <dbReference type="Rhea" id="RHEA-COMP:14527"/>
        <dbReference type="Rhea" id="RHEA-COMP:17342"/>
        <dbReference type="ChEBI" id="CHEBI:33019"/>
        <dbReference type="ChEBI" id="CHEBI:61557"/>
        <dbReference type="ChEBI" id="CHEBI:140395"/>
        <dbReference type="EC" id="2.7.7.6"/>
    </reaction>
</comment>
<feature type="binding site" evidence="7">
    <location>
        <position position="902"/>
    </location>
    <ligand>
        <name>Zn(2+)</name>
        <dbReference type="ChEBI" id="CHEBI:29105"/>
        <label>2</label>
    </ligand>
</feature>
<proteinExistence type="inferred from homology"/>
<comment type="cofactor">
    <cofactor evidence="7">
        <name>Mg(2+)</name>
        <dbReference type="ChEBI" id="CHEBI:18420"/>
    </cofactor>
    <text evidence="7">Binds 1 Mg(2+) ion per subunit.</text>
</comment>
<dbReference type="InterPro" id="IPR042102">
    <property type="entry name" value="RNA_pol_Rpb1_3_sf"/>
</dbReference>
<feature type="binding site" evidence="7">
    <location>
        <position position="899"/>
    </location>
    <ligand>
        <name>Zn(2+)</name>
        <dbReference type="ChEBI" id="CHEBI:29105"/>
        <label>2</label>
    </ligand>
</feature>
<evidence type="ECO:0000256" key="3">
    <source>
        <dbReference type="ARBA" id="ARBA00022695"/>
    </source>
</evidence>
<evidence type="ECO:0000313" key="10">
    <source>
        <dbReference type="EMBL" id="OGZ41365.1"/>
    </source>
</evidence>
<dbReference type="GO" id="GO:0000287">
    <property type="term" value="F:magnesium ion binding"/>
    <property type="evidence" value="ECO:0007669"/>
    <property type="project" value="UniProtKB-UniRule"/>
</dbReference>
<dbReference type="InterPro" id="IPR045867">
    <property type="entry name" value="DNA-dir_RpoC_beta_prime"/>
</dbReference>
<comment type="similarity">
    <text evidence="7 8">Belongs to the RNA polymerase beta' chain family.</text>
</comment>
<dbReference type="InterPro" id="IPR044893">
    <property type="entry name" value="RNA_pol_Rpb1_clamp_domain"/>
</dbReference>
<dbReference type="NCBIfam" id="TIGR02386">
    <property type="entry name" value="rpoC_TIGR"/>
    <property type="match status" value="1"/>
</dbReference>
<keyword evidence="2 7" id="KW-0808">Transferase</keyword>
<comment type="cofactor">
    <cofactor evidence="7">
        <name>Zn(2+)</name>
        <dbReference type="ChEBI" id="CHEBI:29105"/>
    </cofactor>
    <text evidence="7">Binds 2 Zn(2+) ions per subunit.</text>
</comment>
<dbReference type="CDD" id="cd01609">
    <property type="entry name" value="RNAP_beta'_N"/>
    <property type="match status" value="1"/>
</dbReference>
<dbReference type="Gene3D" id="2.40.40.20">
    <property type="match status" value="1"/>
</dbReference>
<dbReference type="Gene3D" id="4.10.860.120">
    <property type="entry name" value="RNA polymerase II, clamp domain"/>
    <property type="match status" value="1"/>
</dbReference>
<dbReference type="InterPro" id="IPR007066">
    <property type="entry name" value="RNA_pol_Rpb1_3"/>
</dbReference>
<dbReference type="Gene3D" id="1.10.40.90">
    <property type="match status" value="1"/>
</dbReference>
<dbReference type="InterPro" id="IPR000722">
    <property type="entry name" value="RNA_pol_asu"/>
</dbReference>
<dbReference type="Gene3D" id="1.10.274.100">
    <property type="entry name" value="RNA polymerase Rpb1, domain 3"/>
    <property type="match status" value="2"/>
</dbReference>
<keyword evidence="7" id="KW-0862">Zinc</keyword>
<organism evidence="10 11">
    <name type="scientific">Candidatus Ryanbacteria bacterium RIFCSPHIGHO2_01_45_13</name>
    <dbReference type="NCBI Taxonomy" id="1802112"/>
    <lineage>
        <taxon>Bacteria</taxon>
        <taxon>Candidatus Ryaniibacteriota</taxon>
    </lineage>
</organism>
<feature type="binding site" evidence="7">
    <location>
        <position position="76"/>
    </location>
    <ligand>
        <name>Zn(2+)</name>
        <dbReference type="ChEBI" id="CHEBI:29105"/>
        <label>1</label>
    </ligand>
</feature>
<feature type="binding site" evidence="7">
    <location>
        <position position="63"/>
    </location>
    <ligand>
        <name>Zn(2+)</name>
        <dbReference type="ChEBI" id="CHEBI:29105"/>
        <label>1</label>
    </ligand>
</feature>
<dbReference type="HAMAP" id="MF_01322">
    <property type="entry name" value="RNApol_bact_RpoC"/>
    <property type="match status" value="1"/>
</dbReference>
<dbReference type="Pfam" id="PF00623">
    <property type="entry name" value="RNA_pol_Rpb1_2"/>
    <property type="match status" value="2"/>
</dbReference>
<feature type="binding site" evidence="7">
    <location>
        <position position="494"/>
    </location>
    <ligand>
        <name>Mg(2+)</name>
        <dbReference type="ChEBI" id="CHEBI:18420"/>
    </ligand>
</feature>
<dbReference type="CDD" id="cd02655">
    <property type="entry name" value="RNAP_beta'_C"/>
    <property type="match status" value="1"/>
</dbReference>
<feature type="domain" description="RNA polymerase N-terminal" evidence="9">
    <location>
        <begin position="262"/>
        <end position="544"/>
    </location>
</feature>